<dbReference type="InterPro" id="IPR025475">
    <property type="entry name" value="DUF4326"/>
</dbReference>
<evidence type="ECO:0000259" key="1">
    <source>
        <dbReference type="Pfam" id="PF14216"/>
    </source>
</evidence>
<sequence>MTPHIHFDGVGLQPLSKIFCDLNARCFVSAQPFHIVSCLRWSGSPRILNANIDDIPPDAIFVDRSSIYGNPYRLGINGDIEQVKELYIDYLLKNPSLVEDIKLNLKNKSLVCWCAPAPCDAEILIRLANDPEFRFDALLQGAAFTLDR</sequence>
<keyword evidence="3" id="KW-1185">Reference proteome</keyword>
<dbReference type="Proteomes" id="UP000733744">
    <property type="component" value="Unassembled WGS sequence"/>
</dbReference>
<feature type="domain" description="DUF4326" evidence="1">
    <location>
        <begin position="55"/>
        <end position="125"/>
    </location>
</feature>
<proteinExistence type="predicted"/>
<protein>
    <submittedName>
        <fullName evidence="2">DUF4326 domain-containing protein</fullName>
    </submittedName>
</protein>
<dbReference type="Pfam" id="PF14216">
    <property type="entry name" value="DUF4326"/>
    <property type="match status" value="1"/>
</dbReference>
<accession>A0ABY3CAZ0</accession>
<reference evidence="2 3" key="1">
    <citation type="journal article" date="2019" name="Antonie Van Leeuwenhoek">
        <title>Description of 'Ca. Methylobacter oryzae' KRF1, a novel species from the environmentally important Methylobacter clade 2.</title>
        <authorList>
            <person name="Khatri K."/>
            <person name="Mohite J.A."/>
            <person name="Pandit P.S."/>
            <person name="Bahulikar R."/>
            <person name="Rahalkar M.C."/>
        </authorList>
    </citation>
    <scope>NUCLEOTIDE SEQUENCE [LARGE SCALE GENOMIC DNA]</scope>
    <source>
        <strain evidence="2 3">KRF1</strain>
    </source>
</reference>
<name>A0ABY3CAZ0_9GAMM</name>
<gene>
    <name evidence="2" type="ORF">EKO24_011680</name>
</gene>
<dbReference type="EMBL" id="RYFG02000098">
    <property type="protein sequence ID" value="TRW94404.1"/>
    <property type="molecule type" value="Genomic_DNA"/>
</dbReference>
<evidence type="ECO:0000313" key="2">
    <source>
        <dbReference type="EMBL" id="TRW94404.1"/>
    </source>
</evidence>
<organism evidence="2 3">
    <name type="scientific">Candidatus Methylobacter oryzae</name>
    <dbReference type="NCBI Taxonomy" id="2497749"/>
    <lineage>
        <taxon>Bacteria</taxon>
        <taxon>Pseudomonadati</taxon>
        <taxon>Pseudomonadota</taxon>
        <taxon>Gammaproteobacteria</taxon>
        <taxon>Methylococcales</taxon>
        <taxon>Methylococcaceae</taxon>
        <taxon>Methylobacter</taxon>
    </lineage>
</organism>
<evidence type="ECO:0000313" key="3">
    <source>
        <dbReference type="Proteomes" id="UP000733744"/>
    </source>
</evidence>
<dbReference type="RefSeq" id="WP_127029095.1">
    <property type="nucleotide sequence ID" value="NZ_RYFG02000098.1"/>
</dbReference>
<comment type="caution">
    <text evidence="2">The sequence shown here is derived from an EMBL/GenBank/DDBJ whole genome shotgun (WGS) entry which is preliminary data.</text>
</comment>